<reference evidence="2" key="1">
    <citation type="journal article" date="2014" name="Int. J. Syst. Evol. Microbiol.">
        <title>Complete genome sequence of Corynebacterium casei LMG S-19264T (=DSM 44701T), isolated from a smear-ripened cheese.</title>
        <authorList>
            <consortium name="US DOE Joint Genome Institute (JGI-PGF)"/>
            <person name="Walter F."/>
            <person name="Albersmeier A."/>
            <person name="Kalinowski J."/>
            <person name="Ruckert C."/>
        </authorList>
    </citation>
    <scope>NUCLEOTIDE SEQUENCE</scope>
    <source>
        <strain evidence="2">JCM 30078</strain>
    </source>
</reference>
<evidence type="ECO:0000256" key="1">
    <source>
        <dbReference type="SAM" id="Phobius"/>
    </source>
</evidence>
<organism evidence="2 3">
    <name type="scientific">Pseudomonas matsuisoli</name>
    <dbReference type="NCBI Taxonomy" id="1515666"/>
    <lineage>
        <taxon>Bacteria</taxon>
        <taxon>Pseudomonadati</taxon>
        <taxon>Pseudomonadota</taxon>
        <taxon>Gammaproteobacteria</taxon>
        <taxon>Pseudomonadales</taxon>
        <taxon>Pseudomonadaceae</taxon>
        <taxon>Pseudomonas</taxon>
    </lineage>
</organism>
<protein>
    <submittedName>
        <fullName evidence="2">Membrane protein</fullName>
    </submittedName>
</protein>
<feature type="transmembrane region" description="Helical" evidence="1">
    <location>
        <begin position="151"/>
        <end position="173"/>
    </location>
</feature>
<comment type="caution">
    <text evidence="2">The sequence shown here is derived from an EMBL/GenBank/DDBJ whole genome shotgun (WGS) entry which is preliminary data.</text>
</comment>
<sequence>MTRLIGLLLLGVGIAYPFAVYFGLQHLSPRVFAVLLGALWLLRAISPGPRALQRWMTVPVLAFCLLLGVADHEDLLRWYPVLVNLMLLTLFGSSLKIGMPVVERMARLREPALPAHAVRYTRRVTEVWVLFFIANLGITIGLTLWAPLAWWTLYTGLIAYLLMGALFLAEWLIRQRVRAAA</sequence>
<keyword evidence="1" id="KW-0812">Transmembrane</keyword>
<dbReference type="Proteomes" id="UP000635983">
    <property type="component" value="Unassembled WGS sequence"/>
</dbReference>
<feature type="transmembrane region" description="Helical" evidence="1">
    <location>
        <begin position="127"/>
        <end position="145"/>
    </location>
</feature>
<reference evidence="2" key="2">
    <citation type="submission" date="2020-09" db="EMBL/GenBank/DDBJ databases">
        <authorList>
            <person name="Sun Q."/>
            <person name="Ohkuma M."/>
        </authorList>
    </citation>
    <scope>NUCLEOTIDE SEQUENCE</scope>
    <source>
        <strain evidence="2">JCM 30078</strain>
    </source>
</reference>
<dbReference type="RefSeq" id="WP_188983670.1">
    <property type="nucleotide sequence ID" value="NZ_BMPO01000005.1"/>
</dbReference>
<evidence type="ECO:0000313" key="3">
    <source>
        <dbReference type="Proteomes" id="UP000635983"/>
    </source>
</evidence>
<evidence type="ECO:0000313" key="2">
    <source>
        <dbReference type="EMBL" id="GGJ99000.1"/>
    </source>
</evidence>
<gene>
    <name evidence="2" type="ORF">GCM10009304_26100</name>
</gene>
<dbReference type="EMBL" id="BMPO01000005">
    <property type="protein sequence ID" value="GGJ99000.1"/>
    <property type="molecule type" value="Genomic_DNA"/>
</dbReference>
<keyword evidence="3" id="KW-1185">Reference proteome</keyword>
<keyword evidence="1" id="KW-0472">Membrane</keyword>
<proteinExistence type="predicted"/>
<feature type="transmembrane region" description="Helical" evidence="1">
    <location>
        <begin position="76"/>
        <end position="99"/>
    </location>
</feature>
<dbReference type="AlphaFoldDB" id="A0A917UZ10"/>
<name>A0A917UZ10_9PSED</name>
<accession>A0A917UZ10</accession>
<keyword evidence="1" id="KW-1133">Transmembrane helix</keyword>